<gene>
    <name evidence="1" type="ORF">CUTER_10490</name>
</gene>
<protein>
    <recommendedName>
        <fullName evidence="3">Metallopeptidase family protein</fullName>
    </recommendedName>
</protein>
<dbReference type="Pfam" id="PF06262">
    <property type="entry name" value="Zincin_1"/>
    <property type="match status" value="1"/>
</dbReference>
<name>A0A0G3HLQ6_9CORY</name>
<keyword evidence="2" id="KW-1185">Reference proteome</keyword>
<reference evidence="1 2" key="1">
    <citation type="journal article" date="2015" name="Genome Announc.">
        <title>Virulence Factor Genes Detected in the Complete Genome Sequence of Corynebacterium uterequi DSM 45634, Isolated from the Uterus of a Maiden Mare.</title>
        <authorList>
            <person name="Ruckert C."/>
            <person name="Kriete M."/>
            <person name="Jaenicke S."/>
            <person name="Winkler A."/>
            <person name="Tauch A."/>
        </authorList>
    </citation>
    <scope>NUCLEOTIDE SEQUENCE [LARGE SCALE GENOMIC DNA]</scope>
    <source>
        <strain evidence="1 2">DSM 45634</strain>
    </source>
</reference>
<sequence length="115" mass="13303">MYRVDDARFDEMVDDALDAIPEAFARRMRNLVVLVEERNDDDPTLLGLYVGTPLPERHHDHTGYLPDTIFIYRDALEEFCSTEAELAEEVLVTVLHEVGHYFGMDEDHLHELGWG</sequence>
<evidence type="ECO:0000313" key="2">
    <source>
        <dbReference type="Proteomes" id="UP000035548"/>
    </source>
</evidence>
<dbReference type="InterPro" id="IPR038555">
    <property type="entry name" value="Zincin_1_sf"/>
</dbReference>
<dbReference type="RefSeq" id="WP_047260346.1">
    <property type="nucleotide sequence ID" value="NZ_CP011546.1"/>
</dbReference>
<proteinExistence type="predicted"/>
<dbReference type="AlphaFoldDB" id="A0A0G3HLQ6"/>
<dbReference type="STRING" id="1072256.CUTER_10490"/>
<reference evidence="2" key="2">
    <citation type="submission" date="2015-05" db="EMBL/GenBank/DDBJ databases">
        <title>Complete genome sequence of Corynebacterium uterequi DSM 45634, isolated from the uterus of a maiden mare.</title>
        <authorList>
            <person name="Ruckert C."/>
            <person name="Albersmeier A."/>
            <person name="Winkler A."/>
            <person name="Tauch A."/>
        </authorList>
    </citation>
    <scope>NUCLEOTIDE SEQUENCE [LARGE SCALE GENOMIC DNA]</scope>
    <source>
        <strain evidence="2">DSM 45634</strain>
    </source>
</reference>
<dbReference type="Proteomes" id="UP000035548">
    <property type="component" value="Chromosome"/>
</dbReference>
<dbReference type="KEGG" id="cut:CUTER_10490"/>
<dbReference type="EMBL" id="CP011546">
    <property type="protein sequence ID" value="AKK12062.1"/>
    <property type="molecule type" value="Genomic_DNA"/>
</dbReference>
<accession>A0A0G3HLQ6</accession>
<dbReference type="SUPFAM" id="SSF55486">
    <property type="entry name" value="Metalloproteases ('zincins'), catalytic domain"/>
    <property type="match status" value="1"/>
</dbReference>
<dbReference type="CDD" id="cd12952">
    <property type="entry name" value="MMP_ACEL2062"/>
    <property type="match status" value="1"/>
</dbReference>
<dbReference type="Gene3D" id="3.30.2010.20">
    <property type="match status" value="1"/>
</dbReference>
<dbReference type="OrthoDB" id="9806895at2"/>
<evidence type="ECO:0000313" key="1">
    <source>
        <dbReference type="EMBL" id="AKK12062.1"/>
    </source>
</evidence>
<dbReference type="InterPro" id="IPR010428">
    <property type="entry name" value="Zincin_1"/>
</dbReference>
<evidence type="ECO:0008006" key="3">
    <source>
        <dbReference type="Google" id="ProtNLM"/>
    </source>
</evidence>
<dbReference type="PATRIC" id="fig|1072256.5.peg.2063"/>
<organism evidence="1 2">
    <name type="scientific">Corynebacterium uterequi</name>
    <dbReference type="NCBI Taxonomy" id="1072256"/>
    <lineage>
        <taxon>Bacteria</taxon>
        <taxon>Bacillati</taxon>
        <taxon>Actinomycetota</taxon>
        <taxon>Actinomycetes</taxon>
        <taxon>Mycobacteriales</taxon>
        <taxon>Corynebacteriaceae</taxon>
        <taxon>Corynebacterium</taxon>
    </lineage>
</organism>